<proteinExistence type="predicted"/>
<organism evidence="1 2">
    <name type="scientific">Tagetes erecta</name>
    <name type="common">African marigold</name>
    <dbReference type="NCBI Taxonomy" id="13708"/>
    <lineage>
        <taxon>Eukaryota</taxon>
        <taxon>Viridiplantae</taxon>
        <taxon>Streptophyta</taxon>
        <taxon>Embryophyta</taxon>
        <taxon>Tracheophyta</taxon>
        <taxon>Spermatophyta</taxon>
        <taxon>Magnoliopsida</taxon>
        <taxon>eudicotyledons</taxon>
        <taxon>Gunneridae</taxon>
        <taxon>Pentapetalae</taxon>
        <taxon>asterids</taxon>
        <taxon>campanulids</taxon>
        <taxon>Asterales</taxon>
        <taxon>Asteraceae</taxon>
        <taxon>Asteroideae</taxon>
        <taxon>Heliantheae alliance</taxon>
        <taxon>Tageteae</taxon>
        <taxon>Tagetes</taxon>
    </lineage>
</organism>
<evidence type="ECO:0000313" key="2">
    <source>
        <dbReference type="Proteomes" id="UP001229421"/>
    </source>
</evidence>
<gene>
    <name evidence="1" type="ORF">QVD17_10558</name>
</gene>
<protein>
    <submittedName>
        <fullName evidence="1">Uncharacterized protein</fullName>
    </submittedName>
</protein>
<comment type="caution">
    <text evidence="1">The sequence shown here is derived from an EMBL/GenBank/DDBJ whole genome shotgun (WGS) entry which is preliminary data.</text>
</comment>
<reference evidence="1" key="1">
    <citation type="journal article" date="2023" name="bioRxiv">
        <title>Improved chromosome-level genome assembly for marigold (Tagetes erecta).</title>
        <authorList>
            <person name="Jiang F."/>
            <person name="Yuan L."/>
            <person name="Wang S."/>
            <person name="Wang H."/>
            <person name="Xu D."/>
            <person name="Wang A."/>
            <person name="Fan W."/>
        </authorList>
    </citation>
    <scope>NUCLEOTIDE SEQUENCE</scope>
    <source>
        <strain evidence="1">WSJ</strain>
        <tissue evidence="1">Leaf</tissue>
    </source>
</reference>
<dbReference type="AlphaFoldDB" id="A0AAD8L3J7"/>
<accession>A0AAD8L3J7</accession>
<evidence type="ECO:0000313" key="1">
    <source>
        <dbReference type="EMBL" id="KAK1433644.1"/>
    </source>
</evidence>
<keyword evidence="2" id="KW-1185">Reference proteome</keyword>
<sequence length="205" mass="23493">MDDSGAILCQLSALKDMLDQVNEEIETNFQITRDIESEIVKCSEFKRNLAVRESELMKTMYMLQYEIKGLMVMNDESRTQREGLQKELSSMKMKQGEILERMNHKREAFSTRCLEFQKEISEEGHGKLGKLLAEKEYLENEAHILRGKISSLQNSVSDFVQEILEGIHANNSELVIEIQSGNSENDKLVKDINELKATLLATMSL</sequence>
<name>A0AAD8L3J7_TARER</name>
<dbReference type="Proteomes" id="UP001229421">
    <property type="component" value="Unassembled WGS sequence"/>
</dbReference>
<dbReference type="EMBL" id="JAUHHV010000002">
    <property type="protein sequence ID" value="KAK1433644.1"/>
    <property type="molecule type" value="Genomic_DNA"/>
</dbReference>